<dbReference type="eggNOG" id="ENOG502ST5S">
    <property type="taxonomic scope" value="Eukaryota"/>
</dbReference>
<feature type="chain" id="PRO_5004835298" evidence="1">
    <location>
        <begin position="25"/>
        <end position="456"/>
    </location>
</feature>
<feature type="signal peptide" evidence="1">
    <location>
        <begin position="1"/>
        <end position="24"/>
    </location>
</feature>
<dbReference type="InParanoid" id="W3WR43"/>
<organism evidence="2 3">
    <name type="scientific">Pestalotiopsis fici (strain W106-1 / CGMCC3.15140)</name>
    <dbReference type="NCBI Taxonomy" id="1229662"/>
    <lineage>
        <taxon>Eukaryota</taxon>
        <taxon>Fungi</taxon>
        <taxon>Dikarya</taxon>
        <taxon>Ascomycota</taxon>
        <taxon>Pezizomycotina</taxon>
        <taxon>Sordariomycetes</taxon>
        <taxon>Xylariomycetidae</taxon>
        <taxon>Amphisphaeriales</taxon>
        <taxon>Sporocadaceae</taxon>
        <taxon>Pestalotiopsis</taxon>
    </lineage>
</organism>
<evidence type="ECO:0000313" key="3">
    <source>
        <dbReference type="Proteomes" id="UP000030651"/>
    </source>
</evidence>
<evidence type="ECO:0000313" key="2">
    <source>
        <dbReference type="EMBL" id="ETS76335.1"/>
    </source>
</evidence>
<dbReference type="GeneID" id="19276735"/>
<reference evidence="3" key="1">
    <citation type="journal article" date="2015" name="BMC Genomics">
        <title>Genomic and transcriptomic analysis of the endophytic fungus Pestalotiopsis fici reveals its lifestyle and high potential for synthesis of natural products.</title>
        <authorList>
            <person name="Wang X."/>
            <person name="Zhang X."/>
            <person name="Liu L."/>
            <person name="Xiang M."/>
            <person name="Wang W."/>
            <person name="Sun X."/>
            <person name="Che Y."/>
            <person name="Guo L."/>
            <person name="Liu G."/>
            <person name="Guo L."/>
            <person name="Wang C."/>
            <person name="Yin W.B."/>
            <person name="Stadler M."/>
            <person name="Zhang X."/>
            <person name="Liu X."/>
        </authorList>
    </citation>
    <scope>NUCLEOTIDE SEQUENCE [LARGE SCALE GENOMIC DNA]</scope>
    <source>
        <strain evidence="3">W106-1 / CGMCC3.15140</strain>
    </source>
</reference>
<dbReference type="Proteomes" id="UP000030651">
    <property type="component" value="Unassembled WGS sequence"/>
</dbReference>
<dbReference type="OMA" id="QWEHENN"/>
<keyword evidence="1" id="KW-0732">Signal</keyword>
<dbReference type="HOGENOM" id="CLU_628515_0_0_1"/>
<name>W3WR43_PESFW</name>
<accession>W3WR43</accession>
<dbReference type="KEGG" id="pfy:PFICI_11722"/>
<dbReference type="OrthoDB" id="4743067at2759"/>
<gene>
    <name evidence="2" type="ORF">PFICI_11722</name>
</gene>
<dbReference type="EMBL" id="KI912117">
    <property type="protein sequence ID" value="ETS76335.1"/>
    <property type="molecule type" value="Genomic_DNA"/>
</dbReference>
<dbReference type="RefSeq" id="XP_007838494.1">
    <property type="nucleotide sequence ID" value="XM_007840303.1"/>
</dbReference>
<sequence>MLLLGHANVASLLLLSATTSSVLGAPVNEVDLAHSSLVPRRTRDVDDLSKLDEICGHDINKESLKDIWEMTRVGGFLDIIVNGTSIGAYPNWVQNLDKATWDKQQSDAWDCTSFPGKCGPAADCKEFFLIRDRPQEYWIFKSIDGAHKVMNRLHEELQNDANVVQFDLDGIISDFQGGIKDLTDIYGKMAAAFTIGAGAVSVVPGPGKLASAAFNVVAGVFSLAALDKPPDSKPTAQEYLKNYFEQSQNALKDTARNLFGTGDQKKLPNLSNPHHWLTEVAQFFDDGKFLIENVDEATDTTVKTARIHLRQAIGMSVLDSQGWKLFIDPGIKDEARCKKDGSSHIWRSESNECWGLLKWEKIPSGDPFSKDRIKVTQLPEKTVQKMTKDYEMDLKTVYDNAVACKLAHPDGSARAIKVQELSPDGSNLPQCFFSIDVAKGTFTANEYKPQDLWGKW</sequence>
<evidence type="ECO:0000256" key="1">
    <source>
        <dbReference type="SAM" id="SignalP"/>
    </source>
</evidence>
<dbReference type="AlphaFoldDB" id="W3WR43"/>
<keyword evidence="3" id="KW-1185">Reference proteome</keyword>
<protein>
    <submittedName>
        <fullName evidence="2">Uncharacterized protein</fullName>
    </submittedName>
</protein>
<proteinExistence type="predicted"/>